<dbReference type="OrthoDB" id="5420735at2"/>
<proteinExistence type="predicted"/>
<dbReference type="Proteomes" id="UP000035489">
    <property type="component" value="Unassembled WGS sequence"/>
</dbReference>
<gene>
    <name evidence="1" type="ORF">AA309_20885</name>
</gene>
<comment type="caution">
    <text evidence="1">The sequence shown here is derived from an EMBL/GenBank/DDBJ whole genome shotgun (WGS) entry which is preliminary data.</text>
</comment>
<evidence type="ECO:0008006" key="3">
    <source>
        <dbReference type="Google" id="ProtNLM"/>
    </source>
</evidence>
<name>A0A0H1R7X9_9HYPH</name>
<protein>
    <recommendedName>
        <fullName evidence="3">Cytosolic protein</fullName>
    </recommendedName>
</protein>
<keyword evidence="2" id="KW-1185">Reference proteome</keyword>
<dbReference type="PATRIC" id="fig|1225564.3.peg.5513"/>
<evidence type="ECO:0000313" key="2">
    <source>
        <dbReference type="Proteomes" id="UP000035489"/>
    </source>
</evidence>
<reference evidence="1 2" key="1">
    <citation type="submission" date="2015-05" db="EMBL/GenBank/DDBJ databases">
        <title>Draft genome sequence of Microvirga vignae strain BR3299, a novel nitrogen fixing bacteria isolated from Brazil semi-aired region.</title>
        <authorList>
            <person name="Zilli J.E."/>
            <person name="Passos S.R."/>
            <person name="Leite J."/>
            <person name="Baldani J.I."/>
            <person name="Xavier G.R."/>
            <person name="Rumjaneck N.G."/>
            <person name="Simoes-Araujo J.L."/>
        </authorList>
    </citation>
    <scope>NUCLEOTIDE SEQUENCE [LARGE SCALE GENOMIC DNA]</scope>
    <source>
        <strain evidence="1 2">BR3299</strain>
    </source>
</reference>
<dbReference type="EMBL" id="LCYG01000056">
    <property type="protein sequence ID" value="KLK91315.1"/>
    <property type="molecule type" value="Genomic_DNA"/>
</dbReference>
<evidence type="ECO:0000313" key="1">
    <source>
        <dbReference type="EMBL" id="KLK91315.1"/>
    </source>
</evidence>
<dbReference type="RefSeq" id="WP_047190947.1">
    <property type="nucleotide sequence ID" value="NZ_LCYG01000056.1"/>
</dbReference>
<dbReference type="AlphaFoldDB" id="A0A0H1R7X9"/>
<organism evidence="1 2">
    <name type="scientific">Microvirga vignae</name>
    <dbReference type="NCBI Taxonomy" id="1225564"/>
    <lineage>
        <taxon>Bacteria</taxon>
        <taxon>Pseudomonadati</taxon>
        <taxon>Pseudomonadota</taxon>
        <taxon>Alphaproteobacteria</taxon>
        <taxon>Hyphomicrobiales</taxon>
        <taxon>Methylobacteriaceae</taxon>
        <taxon>Microvirga</taxon>
    </lineage>
</organism>
<sequence length="108" mass="11736">MKAALVFAGSGPIVILTSYPSLSDPGLLRTLKAHGVGKFIAYELPLETVAARYGGHFQVVMNDAQDSDDLRVLDVNGDRAFRLFRFSELGPPIMHDEDQSEGRSETAA</sequence>
<accession>A0A0H1R7X9</accession>